<dbReference type="EMBL" id="PDJQ01000001">
    <property type="protein sequence ID" value="PFG73268.1"/>
    <property type="molecule type" value="Genomic_DNA"/>
</dbReference>
<gene>
    <name evidence="1" type="ORF">A9A59_0463</name>
</gene>
<proteinExistence type="predicted"/>
<dbReference type="RefSeq" id="WP_098502736.1">
    <property type="nucleotide sequence ID" value="NZ_PDJQ01000001.1"/>
</dbReference>
<dbReference type="Proteomes" id="UP000223071">
    <property type="component" value="Unassembled WGS sequence"/>
</dbReference>
<evidence type="ECO:0000313" key="1">
    <source>
        <dbReference type="EMBL" id="PFG73268.1"/>
    </source>
</evidence>
<keyword evidence="2" id="KW-1185">Reference proteome</keyword>
<dbReference type="AlphaFoldDB" id="A0A2A9HBZ0"/>
<protein>
    <submittedName>
        <fullName evidence="1">Uncharacterized protein</fullName>
    </submittedName>
</protein>
<accession>A0A2A9HBZ0</accession>
<name>A0A2A9HBZ0_TEPT2</name>
<comment type="caution">
    <text evidence="1">The sequence shown here is derived from an EMBL/GenBank/DDBJ whole genome shotgun (WGS) entry which is preliminary data.</text>
</comment>
<organism evidence="1 2">
    <name type="scientific">Tepidiforma thermophila (strain KCTC 52669 / CGMCC 1.13589 / G233)</name>
    <dbReference type="NCBI Taxonomy" id="2761530"/>
    <lineage>
        <taxon>Bacteria</taxon>
        <taxon>Bacillati</taxon>
        <taxon>Chloroflexota</taxon>
        <taxon>Tepidiformia</taxon>
        <taxon>Tepidiformales</taxon>
        <taxon>Tepidiformaceae</taxon>
        <taxon>Tepidiforma</taxon>
    </lineage>
</organism>
<evidence type="ECO:0000313" key="2">
    <source>
        <dbReference type="Proteomes" id="UP000223071"/>
    </source>
</evidence>
<sequence>MASVEPPPGALTGSRRHRRIAYRCAFGEPLAHTGAPYLVEGIYRDREGKRIGPVFTNEDPPEEFLVLPDEDIPLVHVEAALDEDHRVASYEQVVGLLFDPLEPVPPGVDENGERWDNGELVVYTFDSDEEALEAQY</sequence>
<reference evidence="1 2" key="1">
    <citation type="submission" date="2017-09" db="EMBL/GenBank/DDBJ databases">
        <title>Sequencing the genomes of two abundant thermophiles in Great Basin hot springs: Thermocrinis jamiesonii and novel Chloroflexi Thermoflexus hugenholtzii.</title>
        <authorList>
            <person name="Hedlund B."/>
        </authorList>
    </citation>
    <scope>NUCLEOTIDE SEQUENCE [LARGE SCALE GENOMIC DNA]</scope>
    <source>
        <strain evidence="1 2">G233</strain>
    </source>
</reference>